<dbReference type="SUPFAM" id="SSF57850">
    <property type="entry name" value="RING/U-box"/>
    <property type="match status" value="1"/>
</dbReference>
<dbReference type="GO" id="GO:0005654">
    <property type="term" value="C:nucleoplasm"/>
    <property type="evidence" value="ECO:0007669"/>
    <property type="project" value="TreeGrafter"/>
</dbReference>
<feature type="domain" description="RING-type" evidence="7">
    <location>
        <begin position="126"/>
        <end position="175"/>
    </location>
</feature>
<name>A0A0R3U4S0_MESCO</name>
<evidence type="ECO:0000256" key="3">
    <source>
        <dbReference type="ARBA" id="ARBA00022833"/>
    </source>
</evidence>
<dbReference type="Gene3D" id="3.30.40.10">
    <property type="entry name" value="Zinc/RING finger domain, C3HC4 (zinc finger)"/>
    <property type="match status" value="1"/>
</dbReference>
<feature type="region of interest" description="Disordered" evidence="6">
    <location>
        <begin position="30"/>
        <end position="52"/>
    </location>
</feature>
<evidence type="ECO:0008006" key="11">
    <source>
        <dbReference type="Google" id="ProtNLM"/>
    </source>
</evidence>
<dbReference type="GO" id="GO:0061630">
    <property type="term" value="F:ubiquitin protein ligase activity"/>
    <property type="evidence" value="ECO:0007669"/>
    <property type="project" value="TreeGrafter"/>
</dbReference>
<sequence length="733" mass="81489">MYALEQIVNKRVTGGSFHVCLDGDFSVQAEQQGKSSATQRKERAAMARDSADTWRANPGGDLALITPRCHSGSGASSATQVNKGLEGSDHSETPTPGSQVAYPSAALLGSISLEIAQQIHDEFLICKICLDSFDKPKSLACLHTFCQKCIESHISSEVTYNKMADYHHFTCPLCRKRTNLPIGGVRKLPDNFFVSGLAEMLSQTKKHPRLTELDVATGNEQETSEDDSVCGPLGGHYQRKLGHVEVSGYGECEICGQFGNKLARGRSSTPSINRNTLGVEPLNQRANSAAISPVPKASSKCLDCNKLLCDQCVKRHKEIRVTKDHAIFNLAAESAIACKEHPEEPVRFYCEACSACVCVLCTFNNHREHEMKSFGEAIQKLRAELRRKVNETQSLIQRTRQRLAVIDDAAEMVHKIERDVRECADKAIDEIHRQEDRLVEQLHSRVGQPTLRTIERAPEWECQLARLESVHAEVVELLEGQDLNVLLSKIDIKEKMSKLLQFEVTGVLPSATCPKTIFSPHAICLGQLIFPEDKAAVLPPNLPPAPRWAIWMYAKQPGLVVIFNECFPLNLHRLSASTQTDSRLFLVDAIDRPTTKETASEANVLPLVKQMRHRAINTERFPYVDQETNTRPRGVNVSITFGGDEQADILDSYLHAIKDLEESEQGGAFAAMDNLTRARLRRKLKERWSTIDAPEMDPTAGALSYAFPNSPNVPTPTNLKANFFRRFSDNNAP</sequence>
<evidence type="ECO:0000256" key="2">
    <source>
        <dbReference type="ARBA" id="ARBA00022771"/>
    </source>
</evidence>
<feature type="compositionally biased region" description="Polar residues" evidence="6">
    <location>
        <begin position="73"/>
        <end position="82"/>
    </location>
</feature>
<dbReference type="SMART" id="SM00336">
    <property type="entry name" value="BBOX"/>
    <property type="match status" value="2"/>
</dbReference>
<evidence type="ECO:0000313" key="10">
    <source>
        <dbReference type="Proteomes" id="UP000267029"/>
    </source>
</evidence>
<evidence type="ECO:0000259" key="7">
    <source>
        <dbReference type="PROSITE" id="PS50089"/>
    </source>
</evidence>
<proteinExistence type="predicted"/>
<dbReference type="InterPro" id="IPR013083">
    <property type="entry name" value="Znf_RING/FYVE/PHD"/>
</dbReference>
<keyword evidence="10" id="KW-1185">Reference proteome</keyword>
<dbReference type="InterPro" id="IPR000315">
    <property type="entry name" value="Znf_B-box"/>
</dbReference>
<feature type="compositionally biased region" description="Basic and acidic residues" evidence="6">
    <location>
        <begin position="39"/>
        <end position="52"/>
    </location>
</feature>
<dbReference type="InterPro" id="IPR047153">
    <property type="entry name" value="TRIM45/56/19-like"/>
</dbReference>
<evidence type="ECO:0000313" key="9">
    <source>
        <dbReference type="EMBL" id="VDD75658.1"/>
    </source>
</evidence>
<organism evidence="9 10">
    <name type="scientific">Mesocestoides corti</name>
    <name type="common">Flatworm</name>
    <dbReference type="NCBI Taxonomy" id="53468"/>
    <lineage>
        <taxon>Eukaryota</taxon>
        <taxon>Metazoa</taxon>
        <taxon>Spiralia</taxon>
        <taxon>Lophotrochozoa</taxon>
        <taxon>Platyhelminthes</taxon>
        <taxon>Cestoda</taxon>
        <taxon>Eucestoda</taxon>
        <taxon>Cyclophyllidea</taxon>
        <taxon>Mesocestoididae</taxon>
        <taxon>Mesocestoides</taxon>
    </lineage>
</organism>
<keyword evidence="5" id="KW-0175">Coiled coil</keyword>
<keyword evidence="3" id="KW-0862">Zinc</keyword>
<dbReference type="SUPFAM" id="SSF57845">
    <property type="entry name" value="B-box zinc-binding domain"/>
    <property type="match status" value="1"/>
</dbReference>
<dbReference type="CDD" id="cd19756">
    <property type="entry name" value="Bbox2"/>
    <property type="match status" value="1"/>
</dbReference>
<evidence type="ECO:0000256" key="4">
    <source>
        <dbReference type="PROSITE-ProRule" id="PRU00024"/>
    </source>
</evidence>
<evidence type="ECO:0000256" key="1">
    <source>
        <dbReference type="ARBA" id="ARBA00022723"/>
    </source>
</evidence>
<dbReference type="InterPro" id="IPR001841">
    <property type="entry name" value="Znf_RING"/>
</dbReference>
<gene>
    <name evidence="9" type="ORF">MCOS_LOCUS1661</name>
</gene>
<feature type="domain" description="B box-type" evidence="8">
    <location>
        <begin position="333"/>
        <end position="374"/>
    </location>
</feature>
<dbReference type="InterPro" id="IPR027370">
    <property type="entry name" value="Znf-RING_euk"/>
</dbReference>
<evidence type="ECO:0000256" key="5">
    <source>
        <dbReference type="SAM" id="Coils"/>
    </source>
</evidence>
<dbReference type="STRING" id="53468.A0A0R3U4S0"/>
<accession>A0A0R3U4S0</accession>
<dbReference type="SMART" id="SM00184">
    <property type="entry name" value="RING"/>
    <property type="match status" value="2"/>
</dbReference>
<dbReference type="Gene3D" id="3.30.160.60">
    <property type="entry name" value="Classic Zinc Finger"/>
    <property type="match status" value="1"/>
</dbReference>
<evidence type="ECO:0000259" key="8">
    <source>
        <dbReference type="PROSITE" id="PS50119"/>
    </source>
</evidence>
<dbReference type="EMBL" id="UXSR01000222">
    <property type="protein sequence ID" value="VDD75658.1"/>
    <property type="molecule type" value="Genomic_DNA"/>
</dbReference>
<dbReference type="PANTHER" id="PTHR25462:SF305">
    <property type="entry name" value="RING-TYPE DOMAIN-CONTAINING PROTEIN"/>
    <property type="match status" value="1"/>
</dbReference>
<keyword evidence="2 4" id="KW-0863">Zinc-finger</keyword>
<evidence type="ECO:0000256" key="6">
    <source>
        <dbReference type="SAM" id="MobiDB-lite"/>
    </source>
</evidence>
<dbReference type="PROSITE" id="PS50089">
    <property type="entry name" value="ZF_RING_2"/>
    <property type="match status" value="1"/>
</dbReference>
<protein>
    <recommendedName>
        <fullName evidence="11">RING-type domain-containing protein</fullName>
    </recommendedName>
</protein>
<feature type="coiled-coil region" evidence="5">
    <location>
        <begin position="371"/>
        <end position="402"/>
    </location>
</feature>
<keyword evidence="1" id="KW-0479">Metal-binding</keyword>
<dbReference type="AlphaFoldDB" id="A0A0R3U4S0"/>
<dbReference type="GO" id="GO:0008270">
    <property type="term" value="F:zinc ion binding"/>
    <property type="evidence" value="ECO:0007669"/>
    <property type="project" value="UniProtKB-KW"/>
</dbReference>
<dbReference type="Pfam" id="PF00643">
    <property type="entry name" value="zf-B_box"/>
    <property type="match status" value="1"/>
</dbReference>
<feature type="region of interest" description="Disordered" evidence="6">
    <location>
        <begin position="69"/>
        <end position="98"/>
    </location>
</feature>
<dbReference type="OrthoDB" id="342730at2759"/>
<reference evidence="9 10" key="1">
    <citation type="submission" date="2018-10" db="EMBL/GenBank/DDBJ databases">
        <authorList>
            <consortium name="Pathogen Informatics"/>
        </authorList>
    </citation>
    <scope>NUCLEOTIDE SEQUENCE [LARGE SCALE GENOMIC DNA]</scope>
</reference>
<dbReference type="PANTHER" id="PTHR25462">
    <property type="entry name" value="BONUS, ISOFORM C-RELATED"/>
    <property type="match status" value="1"/>
</dbReference>
<dbReference type="Proteomes" id="UP000267029">
    <property type="component" value="Unassembled WGS sequence"/>
</dbReference>
<dbReference type="InterPro" id="IPR017907">
    <property type="entry name" value="Znf_RING_CS"/>
</dbReference>
<dbReference type="PROSITE" id="PS00518">
    <property type="entry name" value="ZF_RING_1"/>
    <property type="match status" value="1"/>
</dbReference>
<dbReference type="PROSITE" id="PS50119">
    <property type="entry name" value="ZF_BBOX"/>
    <property type="match status" value="1"/>
</dbReference>
<dbReference type="Pfam" id="PF13445">
    <property type="entry name" value="zf-RING_UBOX"/>
    <property type="match status" value="1"/>
</dbReference>